<evidence type="ECO:0000256" key="3">
    <source>
        <dbReference type="SAM" id="MobiDB-lite"/>
    </source>
</evidence>
<dbReference type="GO" id="GO:0000460">
    <property type="term" value="P:maturation of 5.8S rRNA"/>
    <property type="evidence" value="ECO:0007669"/>
    <property type="project" value="TreeGrafter"/>
</dbReference>
<accession>A0A8S1HFD9</accession>
<dbReference type="InterPro" id="IPR012459">
    <property type="entry name" value="Rrp15"/>
</dbReference>
<reference evidence="4" key="1">
    <citation type="submission" date="2020-10" db="EMBL/GenBank/DDBJ databases">
        <authorList>
            <person name="Kikuchi T."/>
        </authorList>
    </citation>
    <scope>NUCLEOTIDE SEQUENCE</scope>
    <source>
        <strain evidence="4">NKZ352</strain>
    </source>
</reference>
<dbReference type="GO" id="GO:0000470">
    <property type="term" value="P:maturation of LSU-rRNA"/>
    <property type="evidence" value="ECO:0007669"/>
    <property type="project" value="TreeGrafter"/>
</dbReference>
<comment type="caution">
    <text evidence="4">The sequence shown here is derived from an EMBL/GenBank/DDBJ whole genome shotgun (WGS) entry which is preliminary data.</text>
</comment>
<dbReference type="Proteomes" id="UP000835052">
    <property type="component" value="Unassembled WGS sequence"/>
</dbReference>
<dbReference type="GO" id="GO:0030687">
    <property type="term" value="C:preribosome, large subunit precursor"/>
    <property type="evidence" value="ECO:0007669"/>
    <property type="project" value="TreeGrafter"/>
</dbReference>
<sequence length="182" mass="21222">MTLRGSGKIQISQGSDEDDNEYEDEYDDDTVALRPTTSTDPNEVVSFPSLPKKIRTKVKKLTKRETREKRKIKANRVKLALVKPDITTDREKERILRRIATKGVVQLFNAVADRQNTMSEELKKKLSSKERRQARERFSGKNFDVNKYAERDQAAAKKEMKEEEEMEMEDDQIDDNNYSDED</sequence>
<feature type="compositionally biased region" description="Acidic residues" evidence="3">
    <location>
        <begin position="15"/>
        <end position="30"/>
    </location>
</feature>
<dbReference type="Pfam" id="PF07890">
    <property type="entry name" value="Rrp15p"/>
    <property type="match status" value="1"/>
</dbReference>
<keyword evidence="5" id="KW-1185">Reference proteome</keyword>
<evidence type="ECO:0000256" key="2">
    <source>
        <dbReference type="ARBA" id="ARBA00017475"/>
    </source>
</evidence>
<evidence type="ECO:0000313" key="4">
    <source>
        <dbReference type="EMBL" id="CAD6193722.1"/>
    </source>
</evidence>
<proteinExistence type="inferred from homology"/>
<dbReference type="PANTHER" id="PTHR13245">
    <property type="entry name" value="RRP15-LIKE PROTEIN"/>
    <property type="match status" value="1"/>
</dbReference>
<evidence type="ECO:0000256" key="1">
    <source>
        <dbReference type="ARBA" id="ARBA00007462"/>
    </source>
</evidence>
<dbReference type="OrthoDB" id="20949at2759"/>
<feature type="compositionally biased region" description="Basic and acidic residues" evidence="3">
    <location>
        <begin position="147"/>
        <end position="161"/>
    </location>
</feature>
<feature type="compositionally biased region" description="Basic residues" evidence="3">
    <location>
        <begin position="52"/>
        <end position="62"/>
    </location>
</feature>
<dbReference type="EMBL" id="CAJGYM010000037">
    <property type="protein sequence ID" value="CAD6193722.1"/>
    <property type="molecule type" value="Genomic_DNA"/>
</dbReference>
<gene>
    <name evidence="4" type="ORF">CAUJ_LOCUS9641</name>
</gene>
<name>A0A8S1HFD9_9PELO</name>
<dbReference type="AlphaFoldDB" id="A0A8S1HFD9"/>
<dbReference type="PANTHER" id="PTHR13245:SF14">
    <property type="entry name" value="RRP15-LIKE PROTEIN"/>
    <property type="match status" value="1"/>
</dbReference>
<feature type="compositionally biased region" description="Basic and acidic residues" evidence="3">
    <location>
        <begin position="121"/>
        <end position="139"/>
    </location>
</feature>
<comment type="similarity">
    <text evidence="1">Belongs to the RRP15 family.</text>
</comment>
<feature type="region of interest" description="Disordered" evidence="3">
    <location>
        <begin position="121"/>
        <end position="182"/>
    </location>
</feature>
<protein>
    <recommendedName>
        <fullName evidence="2">RRP15-like protein</fullName>
    </recommendedName>
</protein>
<feature type="region of interest" description="Disordered" evidence="3">
    <location>
        <begin position="1"/>
        <end position="70"/>
    </location>
</feature>
<evidence type="ECO:0000313" key="5">
    <source>
        <dbReference type="Proteomes" id="UP000835052"/>
    </source>
</evidence>
<organism evidence="4 5">
    <name type="scientific">Caenorhabditis auriculariae</name>
    <dbReference type="NCBI Taxonomy" id="2777116"/>
    <lineage>
        <taxon>Eukaryota</taxon>
        <taxon>Metazoa</taxon>
        <taxon>Ecdysozoa</taxon>
        <taxon>Nematoda</taxon>
        <taxon>Chromadorea</taxon>
        <taxon>Rhabditida</taxon>
        <taxon>Rhabditina</taxon>
        <taxon>Rhabditomorpha</taxon>
        <taxon>Rhabditoidea</taxon>
        <taxon>Rhabditidae</taxon>
        <taxon>Peloderinae</taxon>
        <taxon>Caenorhabditis</taxon>
    </lineage>
</organism>
<feature type="compositionally biased region" description="Acidic residues" evidence="3">
    <location>
        <begin position="162"/>
        <end position="182"/>
    </location>
</feature>